<evidence type="ECO:0000313" key="6">
    <source>
        <dbReference type="Proteomes" id="UP000276901"/>
    </source>
</evidence>
<organism evidence="4 7">
    <name type="scientific">Frederiksenia canicola</name>
    <dbReference type="NCBI Taxonomy" id="123824"/>
    <lineage>
        <taxon>Bacteria</taxon>
        <taxon>Pseudomonadati</taxon>
        <taxon>Pseudomonadota</taxon>
        <taxon>Gammaproteobacteria</taxon>
        <taxon>Pasteurellales</taxon>
        <taxon>Pasteurellaceae</taxon>
        <taxon>Frederiksenia</taxon>
    </lineage>
</organism>
<protein>
    <recommendedName>
        <fullName evidence="3">Cytokinin riboside 5'-monophosphate phosphoribohydrolase</fullName>
        <ecNumber evidence="3">3.2.2.n1</ecNumber>
    </recommendedName>
</protein>
<name>A0AAE6X4V3_9PAST</name>
<dbReference type="AlphaFoldDB" id="A0AAE6X4V3"/>
<evidence type="ECO:0000313" key="7">
    <source>
        <dbReference type="Proteomes" id="UP000502287"/>
    </source>
</evidence>
<keyword evidence="3" id="KW-0203">Cytokinin biosynthesis</keyword>
<gene>
    <name evidence="4" type="ORF">A4G17_03940</name>
    <name evidence="5" type="ORF">EDC49_1848</name>
</gene>
<dbReference type="PANTHER" id="PTHR31223">
    <property type="entry name" value="LOG FAMILY PROTEIN YJL055W"/>
    <property type="match status" value="1"/>
</dbReference>
<evidence type="ECO:0000256" key="3">
    <source>
        <dbReference type="RuleBase" id="RU363015"/>
    </source>
</evidence>
<accession>A0AAE6X4V3</accession>
<evidence type="ECO:0000313" key="5">
    <source>
        <dbReference type="EMBL" id="RPE91134.1"/>
    </source>
</evidence>
<dbReference type="Proteomes" id="UP000502287">
    <property type="component" value="Chromosome"/>
</dbReference>
<dbReference type="NCBIfam" id="TIGR00730">
    <property type="entry name" value="Rossman fold protein, TIGR00730 family"/>
    <property type="match status" value="1"/>
</dbReference>
<dbReference type="InterPro" id="IPR031100">
    <property type="entry name" value="LOG_fam"/>
</dbReference>
<dbReference type="GO" id="GO:0008714">
    <property type="term" value="F:AMP nucleosidase activity"/>
    <property type="evidence" value="ECO:0007669"/>
    <property type="project" value="UniProtKB-EC"/>
</dbReference>
<comment type="similarity">
    <text evidence="2 3">Belongs to the LOG family.</text>
</comment>
<dbReference type="EMBL" id="RKQT01000005">
    <property type="protein sequence ID" value="RPE91134.1"/>
    <property type="molecule type" value="Genomic_DNA"/>
</dbReference>
<dbReference type="SUPFAM" id="SSF102405">
    <property type="entry name" value="MCP/YpsA-like"/>
    <property type="match status" value="1"/>
</dbReference>
<dbReference type="EMBL" id="CP015029">
    <property type="protein sequence ID" value="QIM64643.1"/>
    <property type="molecule type" value="Genomic_DNA"/>
</dbReference>
<proteinExistence type="inferred from homology"/>
<keyword evidence="6" id="KW-1185">Reference proteome</keyword>
<reference evidence="5 6" key="2">
    <citation type="submission" date="2018-11" db="EMBL/GenBank/DDBJ databases">
        <title>Genomic Encyclopedia of Type Strains, Phase IV (KMG-IV): sequencing the most valuable type-strain genomes for metagenomic binning, comparative biology and taxonomic classification.</title>
        <authorList>
            <person name="Goeker M."/>
        </authorList>
    </citation>
    <scope>NUCLEOTIDE SEQUENCE [LARGE SCALE GENOMIC DNA]</scope>
    <source>
        <strain evidence="5 6">DSM 25797</strain>
    </source>
</reference>
<reference evidence="4 7" key="1">
    <citation type="submission" date="2016-03" db="EMBL/GenBank/DDBJ databases">
        <authorList>
            <person name="Hansen M.J."/>
            <person name="Bojesen A.M."/>
            <person name="Planet P."/>
        </authorList>
    </citation>
    <scope>NUCLEOTIDE SEQUENCE [LARGE SCALE GENOMIC DNA]</scope>
    <source>
        <strain evidence="4 7">HPA 21</strain>
    </source>
</reference>
<dbReference type="KEGG" id="fcl:A4G17_03940"/>
<dbReference type="GO" id="GO:0005829">
    <property type="term" value="C:cytosol"/>
    <property type="evidence" value="ECO:0007669"/>
    <property type="project" value="TreeGrafter"/>
</dbReference>
<dbReference type="RefSeq" id="WP_123957442.1">
    <property type="nucleotide sequence ID" value="NZ_CP015029.1"/>
</dbReference>
<dbReference type="Proteomes" id="UP000276901">
    <property type="component" value="Unassembled WGS sequence"/>
</dbReference>
<dbReference type="PANTHER" id="PTHR31223:SF70">
    <property type="entry name" value="LOG FAMILY PROTEIN YJL055W"/>
    <property type="match status" value="1"/>
</dbReference>
<dbReference type="Pfam" id="PF03641">
    <property type="entry name" value="Lysine_decarbox"/>
    <property type="match status" value="1"/>
</dbReference>
<dbReference type="EC" id="3.2.2.n1" evidence="3"/>
<comment type="catalytic activity">
    <reaction evidence="1">
        <text>AMP + H2O = D-ribose 5-phosphate + adenine</text>
        <dbReference type="Rhea" id="RHEA:20129"/>
        <dbReference type="ChEBI" id="CHEBI:15377"/>
        <dbReference type="ChEBI" id="CHEBI:16708"/>
        <dbReference type="ChEBI" id="CHEBI:78346"/>
        <dbReference type="ChEBI" id="CHEBI:456215"/>
        <dbReference type="EC" id="3.2.2.4"/>
    </reaction>
</comment>
<dbReference type="GO" id="GO:0009691">
    <property type="term" value="P:cytokinin biosynthetic process"/>
    <property type="evidence" value="ECO:0007669"/>
    <property type="project" value="UniProtKB-UniRule"/>
</dbReference>
<evidence type="ECO:0000313" key="4">
    <source>
        <dbReference type="EMBL" id="QIM64643.1"/>
    </source>
</evidence>
<dbReference type="InterPro" id="IPR005269">
    <property type="entry name" value="LOG"/>
</dbReference>
<sequence length="186" mass="20584">MYITVYCGASLGNNPLHQQATIALGKWLVEQNHTLVYGGGKVGLMGLLADTVLQHGGKVIGIMPTFLQQREIAHTGVTEMISVSSMTERKQKMIELGQAYIALAGGPGTLEEISEVISWARIGQNNHPCILFNSDGYYEPLKAVFDKMVTEGFLTQQDREKTLFSDDLTEIEAFIANYTPPDVRRY</sequence>
<evidence type="ECO:0000256" key="1">
    <source>
        <dbReference type="ARBA" id="ARBA00000274"/>
    </source>
</evidence>
<dbReference type="Gene3D" id="3.40.50.450">
    <property type="match status" value="1"/>
</dbReference>
<evidence type="ECO:0000256" key="2">
    <source>
        <dbReference type="ARBA" id="ARBA00006763"/>
    </source>
</evidence>
<keyword evidence="3" id="KW-0378">Hydrolase</keyword>